<keyword evidence="2" id="KW-1185">Reference proteome</keyword>
<dbReference type="Proteomes" id="UP001234202">
    <property type="component" value="Unassembled WGS sequence"/>
</dbReference>
<gene>
    <name evidence="1" type="ORF">QFC24_001789</name>
</gene>
<sequence length="419" mass="44737">MPSYLDTLHRSLHQHLPALIPPSSSAHTAPWLATLAILIPSILLLTPLVSPAPPKRTKVIKPTSERVLIIGASSGCGEDLAKRYASLGASVCIVARSKNNLEQVAAKCRTLLPAGSNASNKVLLYAGDICNPDDMIAVRELIVKEWQGLDTLHIISGLSSTQTLLEVSNVSQNPINSASSVGEASQHAKRHHHFEAMVSEKTASGNNSEEYALPGKEGLHALAEEMRRLADVNMTGVAVSIATFLPLLSSTSPSPLIHHLSSVAGLVPAPTRALYAATKAGGLACFRSAAVENGGGRSGVRFLATCPGTIDNDFRRKSASSARGIAPAEGFDRALLSVDDVTNAIIYHCSLSPEPAPISIPLPIPFTGRSLSLQVPFFKLPQNDTVFLPSFPYRPGYWLLDTPLRGITERMARRKYGLE</sequence>
<evidence type="ECO:0000313" key="2">
    <source>
        <dbReference type="Proteomes" id="UP001234202"/>
    </source>
</evidence>
<comment type="caution">
    <text evidence="1">The sequence shown here is derived from an EMBL/GenBank/DDBJ whole genome shotgun (WGS) entry which is preliminary data.</text>
</comment>
<proteinExistence type="predicted"/>
<organism evidence="1 2">
    <name type="scientific">Naganishia onofrii</name>
    <dbReference type="NCBI Taxonomy" id="1851511"/>
    <lineage>
        <taxon>Eukaryota</taxon>
        <taxon>Fungi</taxon>
        <taxon>Dikarya</taxon>
        <taxon>Basidiomycota</taxon>
        <taxon>Agaricomycotina</taxon>
        <taxon>Tremellomycetes</taxon>
        <taxon>Filobasidiales</taxon>
        <taxon>Filobasidiaceae</taxon>
        <taxon>Naganishia</taxon>
    </lineage>
</organism>
<reference evidence="1" key="1">
    <citation type="submission" date="2023-04" db="EMBL/GenBank/DDBJ databases">
        <title>Draft Genome sequencing of Naganishia species isolated from polar environments using Oxford Nanopore Technology.</title>
        <authorList>
            <person name="Leo P."/>
            <person name="Venkateswaran K."/>
        </authorList>
    </citation>
    <scope>NUCLEOTIDE SEQUENCE</scope>
    <source>
        <strain evidence="1">DBVPG 5303</strain>
    </source>
</reference>
<name>A0ACC2XRV8_9TREE</name>
<evidence type="ECO:0000313" key="1">
    <source>
        <dbReference type="EMBL" id="KAJ9126758.1"/>
    </source>
</evidence>
<dbReference type="EMBL" id="JASBWV010000004">
    <property type="protein sequence ID" value="KAJ9126758.1"/>
    <property type="molecule type" value="Genomic_DNA"/>
</dbReference>
<accession>A0ACC2XRV8</accession>
<protein>
    <submittedName>
        <fullName evidence="1">Uncharacterized protein</fullName>
    </submittedName>
</protein>